<feature type="repeat" description="WD" evidence="3">
    <location>
        <begin position="89"/>
        <end position="118"/>
    </location>
</feature>
<keyword evidence="6" id="KW-1185">Reference proteome</keyword>
<dbReference type="SUPFAM" id="SSF50978">
    <property type="entry name" value="WD40 repeat-like"/>
    <property type="match status" value="1"/>
</dbReference>
<reference evidence="5 6" key="1">
    <citation type="submission" date="2020-02" db="EMBL/GenBank/DDBJ databases">
        <authorList>
            <person name="Zheng R.K."/>
            <person name="Sun C.M."/>
        </authorList>
    </citation>
    <scope>NUCLEOTIDE SEQUENCE [LARGE SCALE GENOMIC DNA]</scope>
    <source>
        <strain evidence="6">rifampicinis</strain>
    </source>
</reference>
<dbReference type="CDD" id="cd00200">
    <property type="entry name" value="WD40"/>
    <property type="match status" value="1"/>
</dbReference>
<evidence type="ECO:0000313" key="5">
    <source>
        <dbReference type="EMBL" id="QPC82368.1"/>
    </source>
</evidence>
<gene>
    <name evidence="5" type="ORF">G4Y79_22225</name>
</gene>
<dbReference type="PROSITE" id="PS50082">
    <property type="entry name" value="WD_REPEATS_2"/>
    <property type="match status" value="6"/>
</dbReference>
<proteinExistence type="predicted"/>
<dbReference type="Gene3D" id="2.130.10.10">
    <property type="entry name" value="YVTN repeat-like/Quinoprotein amine dehydrogenase"/>
    <property type="match status" value="2"/>
</dbReference>
<keyword evidence="2" id="KW-0677">Repeat</keyword>
<sequence length="344" mass="37608">MTFYNLKFSLFCLGLLCFVPIISAQDRGNVAPITAETVESIQEFFSSSVHEPWGRSVAFSPDSTLLATGSDDGIIRLWDVETLELVQEIPAHDGSVLELAFSPDGALLVSGSWDETARAKIWSMETFEEITILNGHFDDIISIKFANNGEILATAGGGNDRNIVFWDVASLLETGTANELRSVELSGGVDGIAFASDDMLFAAGTWDGHAYIWGPEKEDLDHLYTLDHGEAITEIDFNPTGTLLVTVGKDRIARLWDTETGLEVGILSDHRREIWSVDFNPTGDLIVTCGLDETMRIWDVSDQRQLANLENMGAGITDCAFSPDGSLIASIDTNGVVRLWQVPE</sequence>
<dbReference type="PANTHER" id="PTHR19879">
    <property type="entry name" value="TRANSCRIPTION INITIATION FACTOR TFIID"/>
    <property type="match status" value="1"/>
</dbReference>
<dbReference type="InterPro" id="IPR019775">
    <property type="entry name" value="WD40_repeat_CS"/>
</dbReference>
<dbReference type="AlphaFoldDB" id="A0A7S8E8J2"/>
<feature type="repeat" description="WD" evidence="3">
    <location>
        <begin position="133"/>
        <end position="170"/>
    </location>
</feature>
<keyword evidence="1 3" id="KW-0853">WD repeat</keyword>
<dbReference type="InterPro" id="IPR015943">
    <property type="entry name" value="WD40/YVTN_repeat-like_dom_sf"/>
</dbReference>
<evidence type="ECO:0000256" key="3">
    <source>
        <dbReference type="PROSITE-ProRule" id="PRU00221"/>
    </source>
</evidence>
<feature type="repeat" description="WD" evidence="3">
    <location>
        <begin position="47"/>
        <end position="88"/>
    </location>
</feature>
<keyword evidence="4" id="KW-0732">Signal</keyword>
<dbReference type="Proteomes" id="UP000594468">
    <property type="component" value="Chromosome"/>
</dbReference>
<organism evidence="5 6">
    <name type="scientific">Phototrophicus methaneseepsis</name>
    <dbReference type="NCBI Taxonomy" id="2710758"/>
    <lineage>
        <taxon>Bacteria</taxon>
        <taxon>Bacillati</taxon>
        <taxon>Chloroflexota</taxon>
        <taxon>Candidatus Thermofontia</taxon>
        <taxon>Phototrophicales</taxon>
        <taxon>Phototrophicaceae</taxon>
        <taxon>Phototrophicus</taxon>
    </lineage>
</organism>
<evidence type="ECO:0000256" key="2">
    <source>
        <dbReference type="ARBA" id="ARBA00022737"/>
    </source>
</evidence>
<dbReference type="InterPro" id="IPR020472">
    <property type="entry name" value="WD40_PAC1"/>
</dbReference>
<dbReference type="PRINTS" id="PR00320">
    <property type="entry name" value="GPROTEINBRPT"/>
</dbReference>
<dbReference type="Pfam" id="PF00400">
    <property type="entry name" value="WD40"/>
    <property type="match status" value="7"/>
</dbReference>
<name>A0A7S8E8J2_9CHLR</name>
<feature type="chain" id="PRO_5033039363" evidence="4">
    <location>
        <begin position="25"/>
        <end position="344"/>
    </location>
</feature>
<dbReference type="SMART" id="SM00320">
    <property type="entry name" value="WD40"/>
    <property type="match status" value="7"/>
</dbReference>
<dbReference type="EMBL" id="CP062983">
    <property type="protein sequence ID" value="QPC82368.1"/>
    <property type="molecule type" value="Genomic_DNA"/>
</dbReference>
<dbReference type="PROSITE" id="PS00678">
    <property type="entry name" value="WD_REPEATS_1"/>
    <property type="match status" value="4"/>
</dbReference>
<dbReference type="RefSeq" id="WP_195170437.1">
    <property type="nucleotide sequence ID" value="NZ_CP062983.1"/>
</dbReference>
<feature type="repeat" description="WD" evidence="3">
    <location>
        <begin position="267"/>
        <end position="308"/>
    </location>
</feature>
<dbReference type="InterPro" id="IPR001680">
    <property type="entry name" value="WD40_rpt"/>
</dbReference>
<feature type="repeat" description="WD" evidence="3">
    <location>
        <begin position="309"/>
        <end position="344"/>
    </location>
</feature>
<protein>
    <submittedName>
        <fullName evidence="5">WD40 repeat domain-containing protein</fullName>
    </submittedName>
</protein>
<feature type="signal peptide" evidence="4">
    <location>
        <begin position="1"/>
        <end position="24"/>
    </location>
</feature>
<accession>A0A7S8E8J2</accession>
<feature type="repeat" description="WD" evidence="3">
    <location>
        <begin position="225"/>
        <end position="266"/>
    </location>
</feature>
<dbReference type="PANTHER" id="PTHR19879:SF9">
    <property type="entry name" value="TRANSCRIPTION INITIATION FACTOR TFIID SUBUNIT 5"/>
    <property type="match status" value="1"/>
</dbReference>
<evidence type="ECO:0000256" key="1">
    <source>
        <dbReference type="ARBA" id="ARBA00022574"/>
    </source>
</evidence>
<dbReference type="PROSITE" id="PS50294">
    <property type="entry name" value="WD_REPEATS_REGION"/>
    <property type="match status" value="4"/>
</dbReference>
<dbReference type="InterPro" id="IPR036322">
    <property type="entry name" value="WD40_repeat_dom_sf"/>
</dbReference>
<evidence type="ECO:0000256" key="4">
    <source>
        <dbReference type="SAM" id="SignalP"/>
    </source>
</evidence>
<dbReference type="KEGG" id="pmet:G4Y79_22225"/>
<evidence type="ECO:0000313" key="6">
    <source>
        <dbReference type="Proteomes" id="UP000594468"/>
    </source>
</evidence>